<gene>
    <name evidence="2" type="ORF">WR25_07212</name>
</gene>
<feature type="region of interest" description="Disordered" evidence="1">
    <location>
        <begin position="1"/>
        <end position="57"/>
    </location>
</feature>
<dbReference type="PANTHER" id="PTHR11567">
    <property type="entry name" value="ACID PHOSPHATASE-RELATED"/>
    <property type="match status" value="1"/>
</dbReference>
<feature type="compositionally biased region" description="Basic and acidic residues" evidence="1">
    <location>
        <begin position="267"/>
        <end position="278"/>
    </location>
</feature>
<feature type="region of interest" description="Disordered" evidence="1">
    <location>
        <begin position="237"/>
        <end position="294"/>
    </location>
</feature>
<feature type="compositionally biased region" description="Basic and acidic residues" evidence="1">
    <location>
        <begin position="1"/>
        <end position="14"/>
    </location>
</feature>
<dbReference type="Pfam" id="PF09725">
    <property type="entry name" value="Fra10Ac1"/>
    <property type="match status" value="1"/>
</dbReference>
<sequence length="312" mass="37022">MDDIKRNPSFHLDDLSSDFGSEYGSDVEGTGRKRRKDFLHKEYPGEEPKKKRSEGKHWFQDEHSRVHRQLSRLQTLDAYQRHKEIINLYYLTYPGAYDKLMKRDESKDRTDFDVLVENHKFLWSIEDEAKLKDSWEARMAKKYYDKLFKEYCIVDLTYYAKNRIAMRWRIEKELESGKGQFICGNKKCNEQEALTSWEVNFAYEEGGERKNALVKIRLCPQCSEMLNYCSKKKKVEKKSKKRRDEKKIKKDDSPGPSTSKQNEDEEPDKKGDKKESKESAAASTEIWEKPIVVETERTVDEDIDDFLDDLFQ</sequence>
<feature type="compositionally biased region" description="Basic and acidic residues" evidence="1">
    <location>
        <begin position="39"/>
        <end position="57"/>
    </location>
</feature>
<keyword evidence="3" id="KW-1185">Reference proteome</keyword>
<dbReference type="Proteomes" id="UP000218231">
    <property type="component" value="Unassembled WGS sequence"/>
</dbReference>
<dbReference type="EMBL" id="LIAE01010748">
    <property type="protein sequence ID" value="PAV55793.1"/>
    <property type="molecule type" value="Genomic_DNA"/>
</dbReference>
<comment type="caution">
    <text evidence="2">The sequence shown here is derived from an EMBL/GenBank/DDBJ whole genome shotgun (WGS) entry which is preliminary data.</text>
</comment>
<dbReference type="GO" id="GO:0016791">
    <property type="term" value="F:phosphatase activity"/>
    <property type="evidence" value="ECO:0007669"/>
    <property type="project" value="TreeGrafter"/>
</dbReference>
<evidence type="ECO:0000313" key="3">
    <source>
        <dbReference type="Proteomes" id="UP000218231"/>
    </source>
</evidence>
<reference evidence="2 3" key="1">
    <citation type="journal article" date="2017" name="Curr. Biol.">
        <title>Genome architecture and evolution of a unichromosomal asexual nematode.</title>
        <authorList>
            <person name="Fradin H."/>
            <person name="Zegar C."/>
            <person name="Gutwein M."/>
            <person name="Lucas J."/>
            <person name="Kovtun M."/>
            <person name="Corcoran D."/>
            <person name="Baugh L.R."/>
            <person name="Kiontke K."/>
            <person name="Gunsalus K."/>
            <person name="Fitch D.H."/>
            <person name="Piano F."/>
        </authorList>
    </citation>
    <scope>NUCLEOTIDE SEQUENCE [LARGE SCALE GENOMIC DNA]</scope>
    <source>
        <strain evidence="2">PF1309</strain>
    </source>
</reference>
<organism evidence="2 3">
    <name type="scientific">Diploscapter pachys</name>
    <dbReference type="NCBI Taxonomy" id="2018661"/>
    <lineage>
        <taxon>Eukaryota</taxon>
        <taxon>Metazoa</taxon>
        <taxon>Ecdysozoa</taxon>
        <taxon>Nematoda</taxon>
        <taxon>Chromadorea</taxon>
        <taxon>Rhabditida</taxon>
        <taxon>Rhabditina</taxon>
        <taxon>Rhabditomorpha</taxon>
        <taxon>Rhabditoidea</taxon>
        <taxon>Rhabditidae</taxon>
        <taxon>Diploscapter</taxon>
    </lineage>
</organism>
<proteinExistence type="predicted"/>
<protein>
    <recommendedName>
        <fullName evidence="4">Protein FRA10AC1 homolog</fullName>
    </recommendedName>
</protein>
<dbReference type="STRING" id="2018661.A0A2A2J2I3"/>
<evidence type="ECO:0000256" key="1">
    <source>
        <dbReference type="SAM" id="MobiDB-lite"/>
    </source>
</evidence>
<accession>A0A2A2J2I3</accession>
<dbReference type="AlphaFoldDB" id="A0A2A2J2I3"/>
<evidence type="ECO:0000313" key="2">
    <source>
        <dbReference type="EMBL" id="PAV55793.1"/>
    </source>
</evidence>
<dbReference type="OrthoDB" id="197967at2759"/>
<dbReference type="InterPro" id="IPR050645">
    <property type="entry name" value="Histidine_acid_phosphatase"/>
</dbReference>
<name>A0A2A2J2I3_9BILA</name>
<evidence type="ECO:0008006" key="4">
    <source>
        <dbReference type="Google" id="ProtNLM"/>
    </source>
</evidence>
<dbReference type="PANTHER" id="PTHR11567:SF25">
    <property type="entry name" value="PROTEIN FRA10AC1"/>
    <property type="match status" value="1"/>
</dbReference>
<dbReference type="InterPro" id="IPR019129">
    <property type="entry name" value="Folate-sensitive_fs_Fra10Ac1"/>
</dbReference>